<feature type="transmembrane region" description="Helical" evidence="1">
    <location>
        <begin position="103"/>
        <end position="121"/>
    </location>
</feature>
<proteinExistence type="predicted"/>
<keyword evidence="1" id="KW-0812">Transmembrane</keyword>
<dbReference type="Pfam" id="PF11877">
    <property type="entry name" value="DUF3397"/>
    <property type="match status" value="1"/>
</dbReference>
<feature type="transmembrane region" description="Helical" evidence="1">
    <location>
        <begin position="64"/>
        <end position="83"/>
    </location>
</feature>
<feature type="transmembrane region" description="Helical" evidence="1">
    <location>
        <begin position="38"/>
        <end position="58"/>
    </location>
</feature>
<keyword evidence="1" id="KW-1133">Transmembrane helix</keyword>
<keyword evidence="3" id="KW-1185">Reference proteome</keyword>
<dbReference type="EMBL" id="JABTTE010000002">
    <property type="protein sequence ID" value="NSL50769.1"/>
    <property type="molecule type" value="Genomic_DNA"/>
</dbReference>
<organism evidence="2 3">
    <name type="scientific">Calidifontibacillus erzurumensis</name>
    <dbReference type="NCBI Taxonomy" id="2741433"/>
    <lineage>
        <taxon>Bacteria</taxon>
        <taxon>Bacillati</taxon>
        <taxon>Bacillota</taxon>
        <taxon>Bacilli</taxon>
        <taxon>Bacillales</taxon>
        <taxon>Bacillaceae</taxon>
        <taxon>Calidifontibacillus/Schinkia group</taxon>
        <taxon>Calidifontibacillus</taxon>
    </lineage>
</organism>
<dbReference type="RefSeq" id="WP_173729956.1">
    <property type="nucleotide sequence ID" value="NZ_JABTTE010000002.1"/>
</dbReference>
<dbReference type="Proteomes" id="UP000625804">
    <property type="component" value="Unassembled WGS sequence"/>
</dbReference>
<name>A0A8J8KAG1_9BACI</name>
<dbReference type="AlphaFoldDB" id="A0A8J8KAG1"/>
<accession>A0A8J8KAG1</accession>
<dbReference type="InterPro" id="IPR024515">
    <property type="entry name" value="DUF3397"/>
</dbReference>
<keyword evidence="1" id="KW-0472">Membrane</keyword>
<sequence>MVDFIAAMIATIITIPIFAILIVYWVTRWITHSKKKSFHLSVDISTLFFITAVHYLIIAIWGQSFLWIILLLLIVIASVFVFLQWKMNNEIIFKKVWKGFWRFNFLVFSFGYFTLIIYGLFKRLTDL</sequence>
<dbReference type="PIRSF" id="PIRSF030092">
    <property type="entry name" value="UCP030092"/>
    <property type="match status" value="1"/>
</dbReference>
<evidence type="ECO:0000256" key="1">
    <source>
        <dbReference type="SAM" id="Phobius"/>
    </source>
</evidence>
<gene>
    <name evidence="2" type="ORF">HR057_03200</name>
</gene>
<comment type="caution">
    <text evidence="2">The sequence shown here is derived from an EMBL/GenBank/DDBJ whole genome shotgun (WGS) entry which is preliminary data.</text>
</comment>
<reference evidence="2" key="1">
    <citation type="submission" date="2020-06" db="EMBL/GenBank/DDBJ databases">
        <title>A novel thermopfilic bacterium from Erzurum, Turkey.</title>
        <authorList>
            <person name="Adiguzel A."/>
            <person name="Ay H."/>
            <person name="Baltaci M.O."/>
        </authorList>
    </citation>
    <scope>NUCLEOTIDE SEQUENCE</scope>
    <source>
        <strain evidence="2">P2</strain>
    </source>
</reference>
<evidence type="ECO:0000313" key="2">
    <source>
        <dbReference type="EMBL" id="NSL50769.1"/>
    </source>
</evidence>
<dbReference type="InterPro" id="IPR016945">
    <property type="entry name" value="UCP030092"/>
</dbReference>
<evidence type="ECO:0000313" key="3">
    <source>
        <dbReference type="Proteomes" id="UP000625804"/>
    </source>
</evidence>
<feature type="transmembrane region" description="Helical" evidence="1">
    <location>
        <begin position="6"/>
        <end position="26"/>
    </location>
</feature>
<protein>
    <submittedName>
        <fullName evidence="2">DUF3397 domain-containing protein</fullName>
    </submittedName>
</protein>